<evidence type="ECO:0000256" key="2">
    <source>
        <dbReference type="ARBA" id="ARBA00030511"/>
    </source>
</evidence>
<dbReference type="EMBL" id="JAFNEN010000006">
    <property type="protein sequence ID" value="KAG8201367.1"/>
    <property type="molecule type" value="Genomic_DNA"/>
</dbReference>
<dbReference type="GO" id="GO:0003714">
    <property type="term" value="F:transcription corepressor activity"/>
    <property type="evidence" value="ECO:0007669"/>
    <property type="project" value="TreeGrafter"/>
</dbReference>
<dbReference type="PANTHER" id="PTHR13082:SF0">
    <property type="entry name" value="HISTONE DEACETYLASE COMPLEX SUBUNIT SAP18"/>
    <property type="match status" value="1"/>
</dbReference>
<dbReference type="InterPro" id="IPR042534">
    <property type="entry name" value="SAP18_sf"/>
</dbReference>
<keyword evidence="4" id="KW-1185">Reference proteome</keyword>
<dbReference type="Pfam" id="PF06487">
    <property type="entry name" value="SAP18"/>
    <property type="match status" value="1"/>
</dbReference>
<evidence type="ECO:0000256" key="1">
    <source>
        <dbReference type="ARBA" id="ARBA00009143"/>
    </source>
</evidence>
<sequence length="155" mass="18014">MSRIPGFVGAVIEHRPRVVRRVYRSQDCPHLVRVFFSLSGRHNPMSDYFRGNLPGSELQIHCWMDTSLMELTKLIQGHLPEARVKGTSFYFSFVFMDNRGRRYRMKDVGSTCYGQTGPHDSKTLFNCRFKIGDFLDVAIEIPPPKHEASTYHRKF</sequence>
<dbReference type="InterPro" id="IPR010516">
    <property type="entry name" value="SAP18"/>
</dbReference>
<accession>A0AAV6VXN3</accession>
<dbReference type="AlphaFoldDB" id="A0AAV6VXN3"/>
<proteinExistence type="inferred from homology"/>
<dbReference type="Proteomes" id="UP000827092">
    <property type="component" value="Unassembled WGS sequence"/>
</dbReference>
<evidence type="ECO:0000313" key="4">
    <source>
        <dbReference type="Proteomes" id="UP000827092"/>
    </source>
</evidence>
<dbReference type="PANTHER" id="PTHR13082">
    <property type="entry name" value="SAP18"/>
    <property type="match status" value="1"/>
</dbReference>
<gene>
    <name evidence="3" type="ORF">JTE90_016843</name>
</gene>
<reference evidence="3 4" key="1">
    <citation type="journal article" date="2022" name="Nat. Ecol. Evol.">
        <title>A masculinizing supergene underlies an exaggerated male reproductive morph in a spider.</title>
        <authorList>
            <person name="Hendrickx F."/>
            <person name="De Corte Z."/>
            <person name="Sonet G."/>
            <person name="Van Belleghem S.M."/>
            <person name="Kostlbacher S."/>
            <person name="Vangestel C."/>
        </authorList>
    </citation>
    <scope>NUCLEOTIDE SEQUENCE [LARGE SCALE GENOMIC DNA]</scope>
    <source>
        <strain evidence="3">W744_W776</strain>
    </source>
</reference>
<organism evidence="3 4">
    <name type="scientific">Oedothorax gibbosus</name>
    <dbReference type="NCBI Taxonomy" id="931172"/>
    <lineage>
        <taxon>Eukaryota</taxon>
        <taxon>Metazoa</taxon>
        <taxon>Ecdysozoa</taxon>
        <taxon>Arthropoda</taxon>
        <taxon>Chelicerata</taxon>
        <taxon>Arachnida</taxon>
        <taxon>Araneae</taxon>
        <taxon>Araneomorphae</taxon>
        <taxon>Entelegynae</taxon>
        <taxon>Araneoidea</taxon>
        <taxon>Linyphiidae</taxon>
        <taxon>Erigoninae</taxon>
        <taxon>Oedothorax</taxon>
    </lineage>
</organism>
<evidence type="ECO:0000313" key="3">
    <source>
        <dbReference type="EMBL" id="KAG8201367.1"/>
    </source>
</evidence>
<name>A0AAV6VXN3_9ARAC</name>
<comment type="similarity">
    <text evidence="1">Belongs to the SAP18 family.</text>
</comment>
<dbReference type="GO" id="GO:0005634">
    <property type="term" value="C:nucleus"/>
    <property type="evidence" value="ECO:0007669"/>
    <property type="project" value="TreeGrafter"/>
</dbReference>
<dbReference type="Gene3D" id="3.10.20.550">
    <property type="entry name" value="ASAP complex, SAP18 subunit"/>
    <property type="match status" value="1"/>
</dbReference>
<protein>
    <recommendedName>
        <fullName evidence="2">18 kDa Sin3-associated polypeptide</fullName>
    </recommendedName>
</protein>
<comment type="caution">
    <text evidence="3">The sequence shown here is derived from an EMBL/GenBank/DDBJ whole genome shotgun (WGS) entry which is preliminary data.</text>
</comment>